<keyword evidence="1" id="KW-0812">Transmembrane</keyword>
<evidence type="ECO:0000313" key="2">
    <source>
        <dbReference type="EMBL" id="KAK6972129.1"/>
    </source>
</evidence>
<gene>
    <name evidence="2" type="ORF">R3P38DRAFT_3297039</name>
</gene>
<protein>
    <submittedName>
        <fullName evidence="2">Uncharacterized protein</fullName>
    </submittedName>
</protein>
<dbReference type="AlphaFoldDB" id="A0AAV9Z7X4"/>
<sequence>MASSSTSPTLKTFPNGLMAIPNLLDATKRHLDLLRLSSSSSFRDRLSAPQLRIGSTMLRLYRRSRHLCLFPPLDWINPLVNAAFIASAVVMLALAVWRCPITRHHPVNAQVPPLPHFLPAPSPYSLAHHCCLKLPLISPSR</sequence>
<dbReference type="EMBL" id="JAWWNJ010000193">
    <property type="protein sequence ID" value="KAK6972129.1"/>
    <property type="molecule type" value="Genomic_DNA"/>
</dbReference>
<keyword evidence="1" id="KW-1133">Transmembrane helix</keyword>
<dbReference type="Proteomes" id="UP001362999">
    <property type="component" value="Unassembled WGS sequence"/>
</dbReference>
<evidence type="ECO:0000256" key="1">
    <source>
        <dbReference type="SAM" id="Phobius"/>
    </source>
</evidence>
<comment type="caution">
    <text evidence="2">The sequence shown here is derived from an EMBL/GenBank/DDBJ whole genome shotgun (WGS) entry which is preliminary data.</text>
</comment>
<accession>A0AAV9Z7X4</accession>
<evidence type="ECO:0000313" key="3">
    <source>
        <dbReference type="Proteomes" id="UP001362999"/>
    </source>
</evidence>
<feature type="transmembrane region" description="Helical" evidence="1">
    <location>
        <begin position="79"/>
        <end position="97"/>
    </location>
</feature>
<name>A0AAV9Z7X4_9AGAR</name>
<keyword evidence="1" id="KW-0472">Membrane</keyword>
<keyword evidence="3" id="KW-1185">Reference proteome</keyword>
<organism evidence="2 3">
    <name type="scientific">Favolaschia claudopus</name>
    <dbReference type="NCBI Taxonomy" id="2862362"/>
    <lineage>
        <taxon>Eukaryota</taxon>
        <taxon>Fungi</taxon>
        <taxon>Dikarya</taxon>
        <taxon>Basidiomycota</taxon>
        <taxon>Agaricomycotina</taxon>
        <taxon>Agaricomycetes</taxon>
        <taxon>Agaricomycetidae</taxon>
        <taxon>Agaricales</taxon>
        <taxon>Marasmiineae</taxon>
        <taxon>Mycenaceae</taxon>
        <taxon>Favolaschia</taxon>
    </lineage>
</organism>
<reference evidence="2 3" key="1">
    <citation type="journal article" date="2024" name="J Genomics">
        <title>Draft genome sequencing and assembly of Favolaschia claudopus CIRM-BRFM 2984 isolated from oak limbs.</title>
        <authorList>
            <person name="Navarro D."/>
            <person name="Drula E."/>
            <person name="Chaduli D."/>
            <person name="Cazenave R."/>
            <person name="Ahrendt S."/>
            <person name="Wang J."/>
            <person name="Lipzen A."/>
            <person name="Daum C."/>
            <person name="Barry K."/>
            <person name="Grigoriev I.V."/>
            <person name="Favel A."/>
            <person name="Rosso M.N."/>
            <person name="Martin F."/>
        </authorList>
    </citation>
    <scope>NUCLEOTIDE SEQUENCE [LARGE SCALE GENOMIC DNA]</scope>
    <source>
        <strain evidence="2 3">CIRM-BRFM 2984</strain>
    </source>
</reference>
<proteinExistence type="predicted"/>